<comment type="caution">
    <text evidence="1">The sequence shown here is derived from an EMBL/GenBank/DDBJ whole genome shotgun (WGS) entry which is preliminary data.</text>
</comment>
<gene>
    <name evidence="1" type="ORF">OFUS_LOCUS4857</name>
</gene>
<reference evidence="1" key="1">
    <citation type="submission" date="2022-03" db="EMBL/GenBank/DDBJ databases">
        <authorList>
            <person name="Martin C."/>
        </authorList>
    </citation>
    <scope>NUCLEOTIDE SEQUENCE</scope>
</reference>
<dbReference type="Proteomes" id="UP000749559">
    <property type="component" value="Unassembled WGS sequence"/>
</dbReference>
<dbReference type="AlphaFoldDB" id="A0A8J1XMP6"/>
<accession>A0A8J1XMP6</accession>
<dbReference type="PANTHER" id="PTHR24171">
    <property type="entry name" value="ANKYRIN REPEAT DOMAIN-CONTAINING PROTEIN 39-RELATED"/>
    <property type="match status" value="1"/>
</dbReference>
<dbReference type="SUPFAM" id="SSF48403">
    <property type="entry name" value="Ankyrin repeat"/>
    <property type="match status" value="1"/>
</dbReference>
<organism evidence="1 2">
    <name type="scientific">Owenia fusiformis</name>
    <name type="common">Polychaete worm</name>
    <dbReference type="NCBI Taxonomy" id="6347"/>
    <lineage>
        <taxon>Eukaryota</taxon>
        <taxon>Metazoa</taxon>
        <taxon>Spiralia</taxon>
        <taxon>Lophotrochozoa</taxon>
        <taxon>Annelida</taxon>
        <taxon>Polychaeta</taxon>
        <taxon>Sedentaria</taxon>
        <taxon>Canalipalpata</taxon>
        <taxon>Sabellida</taxon>
        <taxon>Oweniida</taxon>
        <taxon>Oweniidae</taxon>
        <taxon>Owenia</taxon>
    </lineage>
</organism>
<dbReference type="OrthoDB" id="6069906at2759"/>
<dbReference type="InterPro" id="IPR036770">
    <property type="entry name" value="Ankyrin_rpt-contain_sf"/>
</dbReference>
<dbReference type="InterPro" id="IPR002110">
    <property type="entry name" value="Ankyrin_rpt"/>
</dbReference>
<dbReference type="Pfam" id="PF12796">
    <property type="entry name" value="Ank_2"/>
    <property type="match status" value="1"/>
</dbReference>
<dbReference type="Gene3D" id="1.25.40.20">
    <property type="entry name" value="Ankyrin repeat-containing domain"/>
    <property type="match status" value="1"/>
</dbReference>
<protein>
    <submittedName>
        <fullName evidence="1">Uncharacterized protein</fullName>
    </submittedName>
</protein>
<evidence type="ECO:0000313" key="1">
    <source>
        <dbReference type="EMBL" id="CAH1777865.1"/>
    </source>
</evidence>
<dbReference type="EMBL" id="CAIIXF020000002">
    <property type="protein sequence ID" value="CAH1777865.1"/>
    <property type="molecule type" value="Genomic_DNA"/>
</dbReference>
<keyword evidence="2" id="KW-1185">Reference proteome</keyword>
<dbReference type="PROSITE" id="PS50297">
    <property type="entry name" value="ANK_REP_REGION"/>
    <property type="match status" value="1"/>
</dbReference>
<evidence type="ECO:0000313" key="2">
    <source>
        <dbReference type="Proteomes" id="UP000749559"/>
    </source>
</evidence>
<name>A0A8J1XMP6_OWEFU</name>
<dbReference type="SMART" id="SM00248">
    <property type="entry name" value="ANK"/>
    <property type="match status" value="3"/>
</dbReference>
<sequence length="236" mass="26327">MRSDVEAGQCIVHCCLRNDFYMLRDLLDEGGDPNTRDRRGRTGLHIAASKNDTEMMQVLLDHNAELNVLDCQGNTVMHYCGHEESIQLLVDYAAGSQVHMKNFGGATPVTLAKRRGISDHIIEILENLKNTSEPIPDKRYFPPPAAPVAPPRLELPAHPEPEDQADPPSAFDNIKNAWFEFCTDLGPEKLACLLVLAVFVSLYVAYAVSTYSKRLVQDTRIPVPVSDDNFSEHIEL</sequence>
<proteinExistence type="predicted"/>
<dbReference type="PROSITE" id="PS50088">
    <property type="entry name" value="ANK_REPEAT"/>
    <property type="match status" value="1"/>
</dbReference>